<organism evidence="2 3">
    <name type="scientific">Coprinellus micaceus</name>
    <name type="common">Glistening ink-cap mushroom</name>
    <name type="synonym">Coprinus micaceus</name>
    <dbReference type="NCBI Taxonomy" id="71717"/>
    <lineage>
        <taxon>Eukaryota</taxon>
        <taxon>Fungi</taxon>
        <taxon>Dikarya</taxon>
        <taxon>Basidiomycota</taxon>
        <taxon>Agaricomycotina</taxon>
        <taxon>Agaricomycetes</taxon>
        <taxon>Agaricomycetidae</taxon>
        <taxon>Agaricales</taxon>
        <taxon>Agaricineae</taxon>
        <taxon>Psathyrellaceae</taxon>
        <taxon>Coprinellus</taxon>
    </lineage>
</organism>
<evidence type="ECO:0000313" key="2">
    <source>
        <dbReference type="EMBL" id="TEB34179.1"/>
    </source>
</evidence>
<proteinExistence type="predicted"/>
<feature type="compositionally biased region" description="Low complexity" evidence="1">
    <location>
        <begin position="249"/>
        <end position="259"/>
    </location>
</feature>
<sequence length="421" mass="44115">MDEDDDAGEFLAQLFANGPTPDRQFDAGSPSEDANLPPLPSFFGVRTFSSTMTPETEVNSSLPPTAEEDKMDEDALPLLDRVAPSTTGTSLLSRIGPRKGGLFSAPLSLANVPPSEGASEPTPSIANAPPLGSTSAFPSSFSSFGSAPALGLYTSQQGASSGASTAATAPANWPEWGDWGAAWGGSAHTSASAPPTQAQPPILSTAPILTQAPSSPSPSLSPLELASAFWTSASANVGTDSPAREEPNAAAPDDSSSPESDYDSDDSSASSFWDSASDGEDDFGRNVKANGILTPPRATSSRNDRLGAPSRQSSMGTARVAPHIVLTLTLLRLKRDRSESKEFSDSSEDEGVPVYTKRQRRRYRAPGDTFVREQFRGAGSSPLSSPLLLPPKALPLPPARKQVFNPDEIDTTIDLFSDDLF</sequence>
<evidence type="ECO:0000256" key="1">
    <source>
        <dbReference type="SAM" id="MobiDB-lite"/>
    </source>
</evidence>
<gene>
    <name evidence="2" type="ORF">FA13DRAFT_71707</name>
</gene>
<feature type="region of interest" description="Disordered" evidence="1">
    <location>
        <begin position="236"/>
        <end position="320"/>
    </location>
</feature>
<dbReference type="AlphaFoldDB" id="A0A4Y7TKY9"/>
<feature type="compositionally biased region" description="Low complexity" evidence="1">
    <location>
        <begin position="267"/>
        <end position="276"/>
    </location>
</feature>
<feature type="compositionally biased region" description="Low complexity" evidence="1">
    <location>
        <begin position="176"/>
        <end position="201"/>
    </location>
</feature>
<feature type="region of interest" description="Disordered" evidence="1">
    <location>
        <begin position="152"/>
        <end position="222"/>
    </location>
</feature>
<feature type="compositionally biased region" description="Polar residues" evidence="1">
    <location>
        <begin position="47"/>
        <end position="63"/>
    </location>
</feature>
<feature type="compositionally biased region" description="Low complexity" evidence="1">
    <location>
        <begin position="152"/>
        <end position="169"/>
    </location>
</feature>
<reference evidence="2 3" key="1">
    <citation type="journal article" date="2019" name="Nat. Ecol. Evol.">
        <title>Megaphylogeny resolves global patterns of mushroom evolution.</title>
        <authorList>
            <person name="Varga T."/>
            <person name="Krizsan K."/>
            <person name="Foldi C."/>
            <person name="Dima B."/>
            <person name="Sanchez-Garcia M."/>
            <person name="Sanchez-Ramirez S."/>
            <person name="Szollosi G.J."/>
            <person name="Szarkandi J.G."/>
            <person name="Papp V."/>
            <person name="Albert L."/>
            <person name="Andreopoulos W."/>
            <person name="Angelini C."/>
            <person name="Antonin V."/>
            <person name="Barry K.W."/>
            <person name="Bougher N.L."/>
            <person name="Buchanan P."/>
            <person name="Buyck B."/>
            <person name="Bense V."/>
            <person name="Catcheside P."/>
            <person name="Chovatia M."/>
            <person name="Cooper J."/>
            <person name="Damon W."/>
            <person name="Desjardin D."/>
            <person name="Finy P."/>
            <person name="Geml J."/>
            <person name="Haridas S."/>
            <person name="Hughes K."/>
            <person name="Justo A."/>
            <person name="Karasinski D."/>
            <person name="Kautmanova I."/>
            <person name="Kiss B."/>
            <person name="Kocsube S."/>
            <person name="Kotiranta H."/>
            <person name="LaButti K.M."/>
            <person name="Lechner B.E."/>
            <person name="Liimatainen K."/>
            <person name="Lipzen A."/>
            <person name="Lukacs Z."/>
            <person name="Mihaltcheva S."/>
            <person name="Morgado L.N."/>
            <person name="Niskanen T."/>
            <person name="Noordeloos M.E."/>
            <person name="Ohm R.A."/>
            <person name="Ortiz-Santana B."/>
            <person name="Ovrebo C."/>
            <person name="Racz N."/>
            <person name="Riley R."/>
            <person name="Savchenko A."/>
            <person name="Shiryaev A."/>
            <person name="Soop K."/>
            <person name="Spirin V."/>
            <person name="Szebenyi C."/>
            <person name="Tomsovsky M."/>
            <person name="Tulloss R.E."/>
            <person name="Uehling J."/>
            <person name="Grigoriev I.V."/>
            <person name="Vagvolgyi C."/>
            <person name="Papp T."/>
            <person name="Martin F.M."/>
            <person name="Miettinen O."/>
            <person name="Hibbett D.S."/>
            <person name="Nagy L.G."/>
        </authorList>
    </citation>
    <scope>NUCLEOTIDE SEQUENCE [LARGE SCALE GENOMIC DNA]</scope>
    <source>
        <strain evidence="2 3">FP101781</strain>
    </source>
</reference>
<feature type="region of interest" description="Disordered" evidence="1">
    <location>
        <begin position="336"/>
        <end position="363"/>
    </location>
</feature>
<name>A0A4Y7TKY9_COPMI</name>
<protein>
    <submittedName>
        <fullName evidence="2">Uncharacterized protein</fullName>
    </submittedName>
</protein>
<feature type="compositionally biased region" description="Low complexity" evidence="1">
    <location>
        <begin position="212"/>
        <end position="222"/>
    </location>
</feature>
<evidence type="ECO:0000313" key="3">
    <source>
        <dbReference type="Proteomes" id="UP000298030"/>
    </source>
</evidence>
<dbReference type="EMBL" id="QPFP01000010">
    <property type="protein sequence ID" value="TEB34179.1"/>
    <property type="molecule type" value="Genomic_DNA"/>
</dbReference>
<accession>A0A4Y7TKY9</accession>
<feature type="region of interest" description="Disordered" evidence="1">
    <location>
        <begin position="103"/>
        <end position="132"/>
    </location>
</feature>
<dbReference type="Proteomes" id="UP000298030">
    <property type="component" value="Unassembled WGS sequence"/>
</dbReference>
<comment type="caution">
    <text evidence="2">The sequence shown here is derived from an EMBL/GenBank/DDBJ whole genome shotgun (WGS) entry which is preliminary data.</text>
</comment>
<keyword evidence="3" id="KW-1185">Reference proteome</keyword>
<feature type="region of interest" description="Disordered" evidence="1">
    <location>
        <begin position="1"/>
        <end position="69"/>
    </location>
</feature>